<dbReference type="GO" id="GO:0030687">
    <property type="term" value="C:preribosome, large subunit precursor"/>
    <property type="evidence" value="ECO:0007669"/>
    <property type="project" value="TreeGrafter"/>
</dbReference>
<dbReference type="STRING" id="112268.A0A182WC52"/>
<dbReference type="PANTHER" id="PTHR15002:SF0">
    <property type="entry name" value="RIBOSOMAL BIOGENESIS PROTEIN LAS1L"/>
    <property type="match status" value="1"/>
</dbReference>
<dbReference type="AlphaFoldDB" id="A0A182WC52"/>
<name>A0A182WC52_9DIPT</name>
<dbReference type="VEuPathDB" id="VectorBase:AMIN007932"/>
<reference evidence="1" key="2">
    <citation type="submission" date="2020-05" db="UniProtKB">
        <authorList>
            <consortium name="EnsemblMetazoa"/>
        </authorList>
    </citation>
    <scope>IDENTIFICATION</scope>
    <source>
        <strain evidence="1">MINIMUS1</strain>
    </source>
</reference>
<dbReference type="GO" id="GO:0090730">
    <property type="term" value="C:Las1 complex"/>
    <property type="evidence" value="ECO:0007669"/>
    <property type="project" value="InterPro"/>
</dbReference>
<proteinExistence type="predicted"/>
<dbReference type="GO" id="GO:0000470">
    <property type="term" value="P:maturation of LSU-rRNA"/>
    <property type="evidence" value="ECO:0007669"/>
    <property type="project" value="TreeGrafter"/>
</dbReference>
<dbReference type="EnsemblMetazoa" id="AMIN007932-RA">
    <property type="protein sequence ID" value="AMIN007932-PA"/>
    <property type="gene ID" value="AMIN007932"/>
</dbReference>
<evidence type="ECO:0000313" key="1">
    <source>
        <dbReference type="EnsemblMetazoa" id="AMIN007932-PA"/>
    </source>
</evidence>
<organism evidence="1 2">
    <name type="scientific">Anopheles minimus</name>
    <dbReference type="NCBI Taxonomy" id="112268"/>
    <lineage>
        <taxon>Eukaryota</taxon>
        <taxon>Metazoa</taxon>
        <taxon>Ecdysozoa</taxon>
        <taxon>Arthropoda</taxon>
        <taxon>Hexapoda</taxon>
        <taxon>Insecta</taxon>
        <taxon>Pterygota</taxon>
        <taxon>Neoptera</taxon>
        <taxon>Endopterygota</taxon>
        <taxon>Diptera</taxon>
        <taxon>Nematocera</taxon>
        <taxon>Culicoidea</taxon>
        <taxon>Culicidae</taxon>
        <taxon>Anophelinae</taxon>
        <taxon>Anopheles</taxon>
    </lineage>
</organism>
<dbReference type="GO" id="GO:0004519">
    <property type="term" value="F:endonuclease activity"/>
    <property type="evidence" value="ECO:0007669"/>
    <property type="project" value="InterPro"/>
</dbReference>
<accession>A0A182WC52</accession>
<sequence>MENNTAAADIPFCNIDKKLPNQTYISAWRNKDEFQMVYEKIFKSAADDINSKQEAIQWLNMWKIRQVKGFPVCVRCTLVMLEAQVFDLREQQLGKGDSAKESRNIYSGAFMRFINYITESDGPRKKTIAESVRDIGIETYMVELRHLCAHRSVSISIDVFRRSAQYCMDWLNKAYWQRELASMESVNPWTVKYFYLAEDQLSELKLILRTYDAVSAARVRKAYTLEMAIESVGLTPEEVKLIETHAEKHRSARLRVIAKQTVQQLRDLPLPKTQSAVNALCQALFDNCKRMFHDAVQYGNDDQTPLGKMHSELFRALAAMGCVQTLFKRLIAICEQTDLMNVHEKPWAKYWAHRIAVGFQLLREYKKSCSTLPPEQVSRCGQVPRVRLAKEWYAQRLQSAVDQHLMLGLYVDCPWHLKLSRSYVLARLMAMNEYTQDIVPVLLTLQEPPLSEEQQRKIQRLTEIYYPNINIFSVTTCRKNIPKQGTTTASESNTNASKIYTAEDLKEAIAKIRNASNERTEESIPAKRAKKCGPWTEPDPTLNWGSYPLGTYRI</sequence>
<reference evidence="2" key="1">
    <citation type="submission" date="2013-03" db="EMBL/GenBank/DDBJ databases">
        <title>The Genome Sequence of Anopheles minimus MINIMUS1.</title>
        <authorList>
            <consortium name="The Broad Institute Genomics Platform"/>
            <person name="Neafsey D.E."/>
            <person name="Walton C."/>
            <person name="Walker B."/>
            <person name="Young S.K."/>
            <person name="Zeng Q."/>
            <person name="Gargeya S."/>
            <person name="Fitzgerald M."/>
            <person name="Haas B."/>
            <person name="Abouelleil A."/>
            <person name="Allen A.W."/>
            <person name="Alvarado L."/>
            <person name="Arachchi H.M."/>
            <person name="Berlin A.M."/>
            <person name="Chapman S.B."/>
            <person name="Gainer-Dewar J."/>
            <person name="Goldberg J."/>
            <person name="Griggs A."/>
            <person name="Gujja S."/>
            <person name="Hansen M."/>
            <person name="Howarth C."/>
            <person name="Imamovic A."/>
            <person name="Ireland A."/>
            <person name="Larimer J."/>
            <person name="McCowan C."/>
            <person name="Murphy C."/>
            <person name="Pearson M."/>
            <person name="Poon T.W."/>
            <person name="Priest M."/>
            <person name="Roberts A."/>
            <person name="Saif S."/>
            <person name="Shea T."/>
            <person name="Sisk P."/>
            <person name="Sykes S."/>
            <person name="Wortman J."/>
            <person name="Nusbaum C."/>
            <person name="Birren B."/>
        </authorList>
    </citation>
    <scope>NUCLEOTIDE SEQUENCE [LARGE SCALE GENOMIC DNA]</scope>
    <source>
        <strain evidence="2">MINIMUS1</strain>
    </source>
</reference>
<dbReference type="PANTHER" id="PTHR15002">
    <property type="entry name" value="RIBOSOMAL BIOGENESIS PROTEIN LAS1L"/>
    <property type="match status" value="1"/>
</dbReference>
<evidence type="ECO:0008006" key="3">
    <source>
        <dbReference type="Google" id="ProtNLM"/>
    </source>
</evidence>
<keyword evidence="2" id="KW-1185">Reference proteome</keyword>
<dbReference type="Pfam" id="PF04031">
    <property type="entry name" value="Las1"/>
    <property type="match status" value="1"/>
</dbReference>
<dbReference type="GO" id="GO:0000460">
    <property type="term" value="P:maturation of 5.8S rRNA"/>
    <property type="evidence" value="ECO:0007669"/>
    <property type="project" value="TreeGrafter"/>
</dbReference>
<protein>
    <recommendedName>
        <fullName evidence="3">Ribosomal biogenesis protein LAS1L</fullName>
    </recommendedName>
</protein>
<evidence type="ECO:0000313" key="2">
    <source>
        <dbReference type="Proteomes" id="UP000075920"/>
    </source>
</evidence>
<dbReference type="InterPro" id="IPR007174">
    <property type="entry name" value="Las1"/>
</dbReference>
<dbReference type="Proteomes" id="UP000075920">
    <property type="component" value="Unassembled WGS sequence"/>
</dbReference>